<dbReference type="Pfam" id="PF11209">
    <property type="entry name" value="LmeA"/>
    <property type="match status" value="1"/>
</dbReference>
<dbReference type="KEGG" id="mbet:N8K70_12155"/>
<evidence type="ECO:0000313" key="1">
    <source>
        <dbReference type="EMBL" id="WOF22130.1"/>
    </source>
</evidence>
<name>A0AA97FH05_9MICO</name>
<dbReference type="AlphaFoldDB" id="A0AA97FH05"/>
<keyword evidence="2" id="KW-1185">Reference proteome</keyword>
<accession>A0AA97FH05</accession>
<reference evidence="1 2" key="1">
    <citation type="submission" date="2023-02" db="EMBL/GenBank/DDBJ databases">
        <title>Microbacterium betulae sp. nov., isolated from birch wood.</title>
        <authorList>
            <person name="Pasciak M."/>
            <person name="Pawlik K.J."/>
            <person name="Martynowski D."/>
            <person name="Laczmanski L."/>
            <person name="Ciekot J."/>
            <person name="Szponar B."/>
            <person name="Wojcik-Fatla A."/>
            <person name="Mackiewicz B."/>
            <person name="Farian E."/>
            <person name="Cholewa G."/>
            <person name="Cholewa A."/>
            <person name="Dutkiewicz J."/>
        </authorList>
    </citation>
    <scope>NUCLEOTIDE SEQUENCE [LARGE SCALE GENOMIC DNA]</scope>
    <source>
        <strain evidence="1 2">AB</strain>
    </source>
</reference>
<proteinExistence type="predicted"/>
<sequence length="254" mass="25823">MARRPVRGLVIAGVVVLAAVAAFFVGDAIARAIVQDRVRDTIVSELALPSDQRIDVAVGGLVIPQLVVGRLDDVHVAAEDVALEGLSGDIEGDAHGVPTRGDDVTALGATATIRMDAEDVDALLATAGGEWTSWGDVSVALPGPAATFSAEINVFGASLPLEFSAVPGVSDGDVVVVPDAVRIGDLELDAASIAQAPVDLSALAQPLTVCRGDTLPSGVEVTAADVSDERLVIRLALADGFLDGIETFDAAICA</sequence>
<dbReference type="EMBL" id="CP118157">
    <property type="protein sequence ID" value="WOF22130.1"/>
    <property type="molecule type" value="Genomic_DNA"/>
</dbReference>
<dbReference type="InterPro" id="IPR021373">
    <property type="entry name" value="DUF2993"/>
</dbReference>
<dbReference type="Proteomes" id="UP001305498">
    <property type="component" value="Chromosome"/>
</dbReference>
<dbReference type="RefSeq" id="WP_317138606.1">
    <property type="nucleotide sequence ID" value="NZ_CP118157.1"/>
</dbReference>
<organism evidence="1 2">
    <name type="scientific">Microbacterium betulae</name>
    <dbReference type="NCBI Taxonomy" id="2981139"/>
    <lineage>
        <taxon>Bacteria</taxon>
        <taxon>Bacillati</taxon>
        <taxon>Actinomycetota</taxon>
        <taxon>Actinomycetes</taxon>
        <taxon>Micrococcales</taxon>
        <taxon>Microbacteriaceae</taxon>
        <taxon>Microbacterium</taxon>
    </lineage>
</organism>
<protein>
    <submittedName>
        <fullName evidence="1">LmeA family phospholipid-binding protein</fullName>
    </submittedName>
</protein>
<evidence type="ECO:0000313" key="2">
    <source>
        <dbReference type="Proteomes" id="UP001305498"/>
    </source>
</evidence>
<gene>
    <name evidence="1" type="ORF">N8K70_12155</name>
</gene>